<reference evidence="8" key="1">
    <citation type="journal article" date="2010" name="Science">
        <title>The genome of the Western clawed frog Xenopus tropicalis.</title>
        <authorList>
            <person name="Hellsten U."/>
            <person name="Harland R.M."/>
            <person name="Gilchrist M.J."/>
            <person name="Hendrix D."/>
            <person name="Jurka J."/>
            <person name="Kapitonov V."/>
            <person name="Ovcharenko I."/>
            <person name="Putnam N.H."/>
            <person name="Shu S."/>
            <person name="Taher L."/>
            <person name="Blitz I.L."/>
            <person name="Blumberg B."/>
            <person name="Dichmann D.S."/>
            <person name="Dubchak I."/>
            <person name="Amaya E."/>
            <person name="Detter J.C."/>
            <person name="Fletcher R."/>
            <person name="Gerhard D.S."/>
            <person name="Goodstein D."/>
            <person name="Graves T."/>
            <person name="Grigoriev I.V."/>
            <person name="Grimwood J."/>
            <person name="Kawashima T."/>
            <person name="Lindquist E."/>
            <person name="Lucas S.M."/>
            <person name="Mead P.E."/>
            <person name="Mitros T."/>
            <person name="Ogino H."/>
            <person name="Ohta Y."/>
            <person name="Poliakov A.V."/>
            <person name="Pollet N."/>
            <person name="Robert J."/>
            <person name="Salamov A."/>
            <person name="Sater A.K."/>
            <person name="Schmutz J."/>
            <person name="Terry A."/>
            <person name="Vize P.D."/>
            <person name="Warren W.C."/>
            <person name="Wells D."/>
            <person name="Wills A."/>
            <person name="Wilson R.K."/>
            <person name="Zimmerman L.B."/>
            <person name="Zorn A.M."/>
            <person name="Grainger R."/>
            <person name="Grammer T."/>
            <person name="Khokha M.K."/>
            <person name="Richardson P.M."/>
            <person name="Rokhsar D.S."/>
        </authorList>
    </citation>
    <scope>NUCLEOTIDE SEQUENCE [LARGE SCALE GENOMIC DNA]</scope>
    <source>
        <strain evidence="8">Nigerian</strain>
    </source>
</reference>
<dbReference type="PANTHER" id="PTHR23302">
    <property type="entry name" value="TRANSMEMBRANE CHANNEL-RELATED"/>
    <property type="match status" value="1"/>
</dbReference>
<dbReference type="RefSeq" id="XP_031750491.1">
    <property type="nucleotide sequence ID" value="XM_031894631.1"/>
</dbReference>
<organism evidence="8">
    <name type="scientific">Xenopus tropicalis</name>
    <name type="common">Western clawed frog</name>
    <name type="synonym">Silurana tropicalis</name>
    <dbReference type="NCBI Taxonomy" id="8364"/>
    <lineage>
        <taxon>Eukaryota</taxon>
        <taxon>Metazoa</taxon>
        <taxon>Chordata</taxon>
        <taxon>Craniata</taxon>
        <taxon>Vertebrata</taxon>
        <taxon>Euteleostomi</taxon>
        <taxon>Amphibia</taxon>
        <taxon>Batrachia</taxon>
        <taxon>Anura</taxon>
        <taxon>Pipoidea</taxon>
        <taxon>Pipidae</taxon>
        <taxon>Xenopodinae</taxon>
        <taxon>Xenopus</taxon>
        <taxon>Silurana</taxon>
    </lineage>
</organism>
<feature type="transmembrane region" description="Helical" evidence="6">
    <location>
        <begin position="88"/>
        <end position="110"/>
    </location>
</feature>
<dbReference type="GeneTree" id="ENSGT01050000244894"/>
<dbReference type="OrthoDB" id="1936208at2759"/>
<name>A0A803K3T3_XENTR</name>
<dbReference type="CTD" id="147138"/>
<feature type="domain" description="TMC" evidence="7">
    <location>
        <begin position="393"/>
        <end position="503"/>
    </location>
</feature>
<dbReference type="Proteomes" id="UP000008143">
    <property type="component" value="Chromosome 10"/>
</dbReference>
<proteinExistence type="inferred from homology"/>
<evidence type="ECO:0000256" key="4">
    <source>
        <dbReference type="ARBA" id="ARBA00022989"/>
    </source>
</evidence>
<dbReference type="PANTHER" id="PTHR23302:SF39">
    <property type="entry name" value="TRANSMEMBRANE CHANNEL-LIKE PROTEIN 8"/>
    <property type="match status" value="1"/>
</dbReference>
<dbReference type="InterPro" id="IPR038900">
    <property type="entry name" value="TMC"/>
</dbReference>
<keyword evidence="5 6" id="KW-0472">Membrane</keyword>
<dbReference type="AGR" id="Xenbase:XB-GENE-29099723"/>
<comment type="subcellular location">
    <subcellularLocation>
        <location evidence="1 6">Membrane</location>
        <topology evidence="1 6">Multi-pass membrane protein</topology>
    </subcellularLocation>
</comment>
<feature type="transmembrane region" description="Helical" evidence="6">
    <location>
        <begin position="272"/>
        <end position="292"/>
    </location>
</feature>
<evidence type="ECO:0000256" key="3">
    <source>
        <dbReference type="ARBA" id="ARBA00022692"/>
    </source>
</evidence>
<dbReference type="Pfam" id="PF07810">
    <property type="entry name" value="TMC"/>
    <property type="match status" value="1"/>
</dbReference>
<dbReference type="GeneID" id="100497681"/>
<evidence type="ECO:0000256" key="2">
    <source>
        <dbReference type="ARBA" id="ARBA00006510"/>
    </source>
</evidence>
<comment type="similarity">
    <text evidence="2 6">Belongs to the TMC family.</text>
</comment>
<dbReference type="Ensembl" id="ENSXETT00000108377">
    <property type="protein sequence ID" value="ENSXETP00000114940"/>
    <property type="gene ID" value="ENSXETG00000048984"/>
</dbReference>
<evidence type="ECO:0000256" key="6">
    <source>
        <dbReference type="RuleBase" id="RU310713"/>
    </source>
</evidence>
<feature type="transmembrane region" description="Helical" evidence="6">
    <location>
        <begin position="610"/>
        <end position="632"/>
    </location>
</feature>
<dbReference type="InterPro" id="IPR012496">
    <property type="entry name" value="TMC_dom"/>
</dbReference>
<protein>
    <recommendedName>
        <fullName evidence="6">Transmembrane channel-like protein</fullName>
    </recommendedName>
</protein>
<feature type="transmembrane region" description="Helical" evidence="6">
    <location>
        <begin position="312"/>
        <end position="335"/>
    </location>
</feature>
<dbReference type="OMA" id="KKYTLMR"/>
<feature type="transmembrane region" description="Helical" evidence="6">
    <location>
        <begin position="569"/>
        <end position="590"/>
    </location>
</feature>
<evidence type="ECO:0000256" key="5">
    <source>
        <dbReference type="ARBA" id="ARBA00023136"/>
    </source>
</evidence>
<evidence type="ECO:0000313" key="8">
    <source>
        <dbReference type="Ensembl" id="ENSXETP00000114940"/>
    </source>
</evidence>
<dbReference type="GO" id="GO:0005886">
    <property type="term" value="C:plasma membrane"/>
    <property type="evidence" value="ECO:0007669"/>
    <property type="project" value="InterPro"/>
</dbReference>
<evidence type="ECO:0000313" key="10">
    <source>
        <dbReference type="RefSeq" id="XP_031750490.1"/>
    </source>
</evidence>
<gene>
    <name evidence="8 10 11 12 13" type="primary">tmc8</name>
</gene>
<feature type="transmembrane region" description="Helical" evidence="6">
    <location>
        <begin position="505"/>
        <end position="528"/>
    </location>
</feature>
<evidence type="ECO:0000313" key="9">
    <source>
        <dbReference type="Proteomes" id="UP000008143"/>
    </source>
</evidence>
<reference evidence="8" key="2">
    <citation type="submission" date="2021-03" db="UniProtKB">
        <authorList>
            <consortium name="Ensembl"/>
        </authorList>
    </citation>
    <scope>IDENTIFICATION</scope>
</reference>
<reference evidence="10 11" key="3">
    <citation type="submission" date="2025-04" db="UniProtKB">
        <authorList>
            <consortium name="RefSeq"/>
        </authorList>
    </citation>
    <scope>IDENTIFICATION</scope>
    <source>
        <strain evidence="10 11">Nigerian</strain>
        <tissue evidence="10 11">Liver and blood</tissue>
    </source>
</reference>
<dbReference type="Xenbase" id="XB-GENE-29099723">
    <property type="gene designation" value="tmc8"/>
</dbReference>
<evidence type="ECO:0000259" key="7">
    <source>
        <dbReference type="Pfam" id="PF07810"/>
    </source>
</evidence>
<dbReference type="AlphaFoldDB" id="A0A803K3T3"/>
<evidence type="ECO:0000313" key="11">
    <source>
        <dbReference type="RefSeq" id="XP_031750491.1"/>
    </source>
</evidence>
<evidence type="ECO:0000256" key="1">
    <source>
        <dbReference type="ARBA" id="ARBA00004141"/>
    </source>
</evidence>
<accession>A0A803K3T3</accession>
<evidence type="ECO:0000313" key="12">
    <source>
        <dbReference type="RefSeq" id="XP_031750492.1"/>
    </source>
</evidence>
<feature type="transmembrane region" description="Helical" evidence="6">
    <location>
        <begin position="175"/>
        <end position="197"/>
    </location>
</feature>
<dbReference type="KEGG" id="xtr:100497681"/>
<dbReference type="GO" id="GO:0008381">
    <property type="term" value="F:mechanosensitive monoatomic ion channel activity"/>
    <property type="evidence" value="ECO:0000318"/>
    <property type="project" value="GO_Central"/>
</dbReference>
<evidence type="ECO:0000313" key="13">
    <source>
        <dbReference type="Xenbase" id="XB-GENE-29099723"/>
    </source>
</evidence>
<keyword evidence="4 6" id="KW-1133">Transmembrane helix</keyword>
<keyword evidence="9" id="KW-1185">Reference proteome</keyword>
<dbReference type="RefSeq" id="XP_031750490.1">
    <property type="nucleotide sequence ID" value="XM_031894630.1"/>
</dbReference>
<sequence length="646" mass="74196">MNNPSQNRWSGIRSKELREHAMSMQEKRLLREKRSTRNDSTTPWAQQHSHVKATWEKVQEVLSLCLLWERTLVRISGKFGSGICSYFLILRFLILLNILSLFLTSGLVIIPTMLSNDSLQSQVLLCDHPVSSYNQSHRSVFLDIFTGEGLLENSLLFYGYYNKVTVIGSSFNIRLAYLLTPLLFLLICGLYLLRCTIRGLTLRRVRKRDYRTRISTKVFSGWDFCVQGADNCANKQQMLSNEIKSHLEEEHWHSNTVEQPLCRRLRVLTIRVLLNCVSLTLMIGAFYGVHLATGVSQDSQGGPVNSVLDLMIQYLVPIVISMVHLILPPLFAFLVRFEGHSPNTEVNLTLIRCLLLRLGTLAIFLYSLGQKILCLDQSESSCKTCSYNPNFQCWETTMGQEFYKLFIFHFLKMLMEFLLLQLPLRLMASCCQCWLISWLNQEQFQLPQNVLDTVYGQTLVWGGLFYVPLLSLLNIIFIFITFYVKKYYLYHLCDSPRKLFRASTLRILFYFVLFLGLLTVYLPLIYIVTSARPSPSCGPFTNHRTSWEAVQNMTRSALPAAALSALEYLTSYLCAYALLFVLSLLLTFYISQVCQSEHIIELLKDNLSNVCCGVVLLMVVGLMMCTSCVIFVDFTLSSKSRINIFW</sequence>
<keyword evidence="3 6" id="KW-0812">Transmembrane</keyword>
<dbReference type="RefSeq" id="XP_031750492.1">
    <property type="nucleotide sequence ID" value="XM_031894632.1"/>
</dbReference>
<feature type="transmembrane region" description="Helical" evidence="6">
    <location>
        <begin position="459"/>
        <end position="484"/>
    </location>
</feature>